<reference evidence="1 2" key="1">
    <citation type="journal article" date="2010" name="Stand. Genomic Sci.">
        <title>Complete genome sequence of Rhizobium leguminosarum bv trifolii strain WSM2304, an effective microsymbiont of the South American clover Trifolium polymorphum.</title>
        <authorList>
            <person name="Reeve W."/>
            <person name="O'Hara G."/>
            <person name="Chain P."/>
            <person name="Ardley J."/>
            <person name="Brau L."/>
            <person name="Nandesena K."/>
            <person name="Tiwari R."/>
            <person name="Malfatti S."/>
            <person name="Kiss H."/>
            <person name="Lapidus A."/>
            <person name="Copeland A."/>
            <person name="Nolan M."/>
            <person name="Land M."/>
            <person name="Ivanova N."/>
            <person name="Mavromatis K."/>
            <person name="Markowitz V."/>
            <person name="Kyrpides N."/>
            <person name="Melino V."/>
            <person name="Denton M."/>
            <person name="Yates R."/>
            <person name="Howieson J."/>
        </authorList>
    </citation>
    <scope>NUCLEOTIDE SEQUENCE [LARGE SCALE GENOMIC DNA]</scope>
    <source>
        <strain evidence="1 2">WSM2304</strain>
    </source>
</reference>
<name>A0ABF7QNJ6_RHILW</name>
<dbReference type="KEGG" id="rlt:Rleg2_2440"/>
<sequence length="98" mass="10877">MTSFIWTEDNISKAAQLWADGISAREIGERFGARKNNVITMAGKHRDRFPARQAARVSLPEDATPEQRIQHADRVIRVTFSGAEVTLPRVAFIDGAAI</sequence>
<organism evidence="1 2">
    <name type="scientific">Rhizobium leguminosarum bv. trifolii (strain WSM2304)</name>
    <dbReference type="NCBI Taxonomy" id="395492"/>
    <lineage>
        <taxon>Bacteria</taxon>
        <taxon>Pseudomonadati</taxon>
        <taxon>Pseudomonadota</taxon>
        <taxon>Alphaproteobacteria</taxon>
        <taxon>Hyphomicrobiales</taxon>
        <taxon>Rhizobiaceae</taxon>
        <taxon>Rhizobium/Agrobacterium group</taxon>
        <taxon>Rhizobium</taxon>
    </lineage>
</organism>
<evidence type="ECO:0000313" key="2">
    <source>
        <dbReference type="Proteomes" id="UP000008330"/>
    </source>
</evidence>
<gene>
    <name evidence="1" type="ordered locus">Rleg2_2440</name>
</gene>
<accession>A0ABF7QNJ6</accession>
<dbReference type="AlphaFoldDB" id="A0ABF7QNJ6"/>
<dbReference type="EMBL" id="CP001191">
    <property type="protein sequence ID" value="ACI55714.1"/>
    <property type="molecule type" value="Genomic_DNA"/>
</dbReference>
<evidence type="ECO:0000313" key="1">
    <source>
        <dbReference type="EMBL" id="ACI55714.1"/>
    </source>
</evidence>
<evidence type="ECO:0008006" key="3">
    <source>
        <dbReference type="Google" id="ProtNLM"/>
    </source>
</evidence>
<protein>
    <recommendedName>
        <fullName evidence="3">GcrA cell cycle regulator</fullName>
    </recommendedName>
</protein>
<dbReference type="RefSeq" id="WP_012558238.1">
    <property type="nucleotide sequence ID" value="NC_011369.1"/>
</dbReference>
<keyword evidence="2" id="KW-1185">Reference proteome</keyword>
<dbReference type="Proteomes" id="UP000008330">
    <property type="component" value="Chromosome"/>
</dbReference>
<proteinExistence type="predicted"/>